<feature type="transmembrane region" description="Helical" evidence="6">
    <location>
        <begin position="266"/>
        <end position="284"/>
    </location>
</feature>
<dbReference type="PANTHER" id="PTHR43124:SF3">
    <property type="entry name" value="CHLORAMPHENICOL EFFLUX PUMP RV0191"/>
    <property type="match status" value="1"/>
</dbReference>
<reference evidence="8" key="2">
    <citation type="submission" date="2020-09" db="EMBL/GenBank/DDBJ databases">
        <authorList>
            <person name="Sun Q."/>
            <person name="Zhou Y."/>
        </authorList>
    </citation>
    <scope>NUCLEOTIDE SEQUENCE</scope>
    <source>
        <strain evidence="8">CGMCC 1.15794</strain>
    </source>
</reference>
<reference evidence="8" key="1">
    <citation type="journal article" date="2014" name="Int. J. Syst. Evol. Microbiol.">
        <title>Complete genome sequence of Corynebacterium casei LMG S-19264T (=DSM 44701T), isolated from a smear-ripened cheese.</title>
        <authorList>
            <consortium name="US DOE Joint Genome Institute (JGI-PGF)"/>
            <person name="Walter F."/>
            <person name="Albersmeier A."/>
            <person name="Kalinowski J."/>
            <person name="Ruckert C."/>
        </authorList>
    </citation>
    <scope>NUCLEOTIDE SEQUENCE</scope>
    <source>
        <strain evidence="8">CGMCC 1.15794</strain>
    </source>
</reference>
<dbReference type="AlphaFoldDB" id="A0A917IH80"/>
<keyword evidence="5 6" id="KW-0472">Membrane</keyword>
<dbReference type="Proteomes" id="UP000657592">
    <property type="component" value="Unassembled WGS sequence"/>
</dbReference>
<feature type="transmembrane region" description="Helical" evidence="6">
    <location>
        <begin position="43"/>
        <end position="64"/>
    </location>
</feature>
<feature type="transmembrane region" description="Helical" evidence="6">
    <location>
        <begin position="233"/>
        <end position="254"/>
    </location>
</feature>
<dbReference type="PANTHER" id="PTHR43124">
    <property type="entry name" value="PURINE EFFLUX PUMP PBUE"/>
    <property type="match status" value="1"/>
</dbReference>
<protein>
    <recommendedName>
        <fullName evidence="7">Major facilitator superfamily (MFS) profile domain-containing protein</fullName>
    </recommendedName>
</protein>
<dbReference type="InterPro" id="IPR020846">
    <property type="entry name" value="MFS_dom"/>
</dbReference>
<proteinExistence type="predicted"/>
<name>A0A917IH80_9MICO</name>
<feature type="transmembrane region" description="Helical" evidence="6">
    <location>
        <begin position="202"/>
        <end position="227"/>
    </location>
</feature>
<feature type="transmembrane region" description="Helical" evidence="6">
    <location>
        <begin position="159"/>
        <end position="181"/>
    </location>
</feature>
<comment type="subcellular location">
    <subcellularLocation>
        <location evidence="1">Cell membrane</location>
        <topology evidence="1">Multi-pass membrane protein</topology>
    </subcellularLocation>
</comment>
<evidence type="ECO:0000256" key="3">
    <source>
        <dbReference type="ARBA" id="ARBA00022692"/>
    </source>
</evidence>
<evidence type="ECO:0000313" key="9">
    <source>
        <dbReference type="Proteomes" id="UP000657592"/>
    </source>
</evidence>
<evidence type="ECO:0000256" key="5">
    <source>
        <dbReference type="ARBA" id="ARBA00023136"/>
    </source>
</evidence>
<dbReference type="InterPro" id="IPR050189">
    <property type="entry name" value="MFS_Efflux_Transporters"/>
</dbReference>
<dbReference type="GO" id="GO:0005886">
    <property type="term" value="C:plasma membrane"/>
    <property type="evidence" value="ECO:0007669"/>
    <property type="project" value="UniProtKB-SubCell"/>
</dbReference>
<evidence type="ECO:0000256" key="4">
    <source>
        <dbReference type="ARBA" id="ARBA00022989"/>
    </source>
</evidence>
<feature type="transmembrane region" description="Helical" evidence="6">
    <location>
        <begin position="357"/>
        <end position="375"/>
    </location>
</feature>
<dbReference type="PROSITE" id="PS50850">
    <property type="entry name" value="MFS"/>
    <property type="match status" value="1"/>
</dbReference>
<evidence type="ECO:0000256" key="2">
    <source>
        <dbReference type="ARBA" id="ARBA00022475"/>
    </source>
</evidence>
<keyword evidence="3 6" id="KW-0812">Transmembrane</keyword>
<evidence type="ECO:0000256" key="6">
    <source>
        <dbReference type="SAM" id="Phobius"/>
    </source>
</evidence>
<evidence type="ECO:0000256" key="1">
    <source>
        <dbReference type="ARBA" id="ARBA00004651"/>
    </source>
</evidence>
<sequence length="384" mass="38961">MGAALPGLVLLLGSAFLTFFDRALLPPLIPVIADELGVDIDTVGHAMTVYVLAYALMQLGWAVVSVRIGRVRTLRISTPIGAAGALIAALAPDPWTLLVGRLVAGAGFGATVPAVLTYLGDALPMRERQTAAANLAAALSLGMTAGTLAASAAGEWASWRVAFAAAAVAGIAVTVMLGRLSEPAAHGGGGMISGLLRVMRNPWAVGVLAIGALEGALLIGVFSYLPVALQAEGASIGVAGLVTALFGVTVIVASQTVKLVYGRWKPHAIVLASGVPTVLAFAALTWRVDAATVGVAAVLMGVTWAAMHTQVQTWMTDTTWDARAVGMAVFAGALFGGGAVGAWAGSLAAGTHAYDALFLWSTVASLVLVAGASIGRARYTVQDR</sequence>
<keyword evidence="9" id="KW-1185">Reference proteome</keyword>
<feature type="transmembrane region" description="Helical" evidence="6">
    <location>
        <begin position="98"/>
        <end position="119"/>
    </location>
</feature>
<dbReference type="SUPFAM" id="SSF103473">
    <property type="entry name" value="MFS general substrate transporter"/>
    <property type="match status" value="1"/>
</dbReference>
<organism evidence="8 9">
    <name type="scientific">Microbacterium album</name>
    <dbReference type="NCBI Taxonomy" id="2053191"/>
    <lineage>
        <taxon>Bacteria</taxon>
        <taxon>Bacillati</taxon>
        <taxon>Actinomycetota</taxon>
        <taxon>Actinomycetes</taxon>
        <taxon>Micrococcales</taxon>
        <taxon>Microbacteriaceae</taxon>
        <taxon>Microbacterium</taxon>
    </lineage>
</organism>
<dbReference type="GO" id="GO:0022857">
    <property type="term" value="F:transmembrane transporter activity"/>
    <property type="evidence" value="ECO:0007669"/>
    <property type="project" value="InterPro"/>
</dbReference>
<evidence type="ECO:0000313" key="8">
    <source>
        <dbReference type="EMBL" id="GGH43649.1"/>
    </source>
</evidence>
<dbReference type="Pfam" id="PF07690">
    <property type="entry name" value="MFS_1"/>
    <property type="match status" value="1"/>
</dbReference>
<gene>
    <name evidence="8" type="ORF">GCM10010921_17750</name>
</gene>
<dbReference type="InterPro" id="IPR036259">
    <property type="entry name" value="MFS_trans_sf"/>
</dbReference>
<keyword evidence="4 6" id="KW-1133">Transmembrane helix</keyword>
<comment type="caution">
    <text evidence="8">The sequence shown here is derived from an EMBL/GenBank/DDBJ whole genome shotgun (WGS) entry which is preliminary data.</text>
</comment>
<dbReference type="InterPro" id="IPR011701">
    <property type="entry name" value="MFS"/>
</dbReference>
<feature type="domain" description="Major facilitator superfamily (MFS) profile" evidence="7">
    <location>
        <begin position="7"/>
        <end position="379"/>
    </location>
</feature>
<feature type="transmembrane region" description="Helical" evidence="6">
    <location>
        <begin position="131"/>
        <end position="153"/>
    </location>
</feature>
<dbReference type="RefSeq" id="WP_188755924.1">
    <property type="nucleotide sequence ID" value="NZ_BMJY01000006.1"/>
</dbReference>
<evidence type="ECO:0000259" key="7">
    <source>
        <dbReference type="PROSITE" id="PS50850"/>
    </source>
</evidence>
<feature type="transmembrane region" description="Helical" evidence="6">
    <location>
        <begin position="290"/>
        <end position="307"/>
    </location>
</feature>
<feature type="transmembrane region" description="Helical" evidence="6">
    <location>
        <begin position="327"/>
        <end position="345"/>
    </location>
</feature>
<dbReference type="EMBL" id="BMJY01000006">
    <property type="protein sequence ID" value="GGH43649.1"/>
    <property type="molecule type" value="Genomic_DNA"/>
</dbReference>
<dbReference type="Gene3D" id="1.20.1250.20">
    <property type="entry name" value="MFS general substrate transporter like domains"/>
    <property type="match status" value="1"/>
</dbReference>
<feature type="transmembrane region" description="Helical" evidence="6">
    <location>
        <begin position="76"/>
        <end position="92"/>
    </location>
</feature>
<keyword evidence="2" id="KW-1003">Cell membrane</keyword>
<accession>A0A917IH80</accession>